<feature type="domain" description="AMP-dependent synthetase/ligase" evidence="6">
    <location>
        <begin position="56"/>
        <end position="434"/>
    </location>
</feature>
<protein>
    <submittedName>
        <fullName evidence="8">AMP-binding protein</fullName>
    </submittedName>
</protein>
<evidence type="ECO:0000313" key="8">
    <source>
        <dbReference type="EMBL" id="MBI6566219.1"/>
    </source>
</evidence>
<dbReference type="Gene3D" id="3.30.300.30">
    <property type="match status" value="1"/>
</dbReference>
<dbReference type="PANTHER" id="PTHR43859">
    <property type="entry name" value="ACYL-ACTIVATING ENZYME"/>
    <property type="match status" value="1"/>
</dbReference>
<feature type="domain" description="AMP-binding enzyme C-terminal" evidence="7">
    <location>
        <begin position="484"/>
        <end position="560"/>
    </location>
</feature>
<organism evidence="8 9">
    <name type="scientific">Pseudomonas synxantha</name>
    <dbReference type="NCBI Taxonomy" id="47883"/>
    <lineage>
        <taxon>Bacteria</taxon>
        <taxon>Pseudomonadati</taxon>
        <taxon>Pseudomonadota</taxon>
        <taxon>Gammaproteobacteria</taxon>
        <taxon>Pseudomonadales</taxon>
        <taxon>Pseudomonadaceae</taxon>
        <taxon>Pseudomonas</taxon>
    </lineage>
</organism>
<accession>A0ABS0UKW7</accession>
<keyword evidence="4" id="KW-0443">Lipid metabolism</keyword>
<keyword evidence="3" id="KW-0276">Fatty acid metabolism</keyword>
<reference evidence="8 9" key="1">
    <citation type="submission" date="2020-12" db="EMBL/GenBank/DDBJ databases">
        <title>Comparative genomic insights into the epidemiology and virulence of plant pathogenic Pseudomonads from Turkey.</title>
        <authorList>
            <person name="Dillon M."/>
            <person name="Ruiz-Bedoya T."/>
            <person name="Bendalovic-Torma C."/>
            <person name="Guttman K.M."/>
            <person name="Kwak H."/>
            <person name="Middleton M.A."/>
            <person name="Wang P.W."/>
            <person name="Horuz S."/>
            <person name="Aysan Y."/>
            <person name="Guttman D.S."/>
        </authorList>
    </citation>
    <scope>NUCLEOTIDE SEQUENCE [LARGE SCALE GENOMIC DNA]</scope>
    <source>
        <strain evidence="8 9">S5_IA_2b</strain>
    </source>
</reference>
<dbReference type="PANTHER" id="PTHR43859:SF4">
    <property type="entry name" value="BUTANOATE--COA LIGASE AAE1-RELATED"/>
    <property type="match status" value="1"/>
</dbReference>
<dbReference type="NCBIfam" id="NF006020">
    <property type="entry name" value="PRK08162.1"/>
    <property type="match status" value="1"/>
</dbReference>
<comment type="similarity">
    <text evidence="1">Belongs to the ATP-dependent AMP-binding enzyme family.</text>
</comment>
<sequence length="580" mass="63772">MSPANWTPSGQSTKPRASQSQSSNQQQAERSTVNKYNNGLDKCRANHQPLTPLHFLQRAADVFPERTAVVYNDRRYTWKAHAQRCHQLARALIQLGIERGETVSVLAPNIPEMLEAQFGVPLSGAVLNCINIRLDAASIAFILQHSETRVLLADTQMAKLVREAVDLSGLPIKVVDILDPESGSEERIGDLDYEAFIAQAPTEIELRYPQDEWDAITLCYTSGTTGNPKGVVYHHRGAYLNAIGQSMSAGMPGSDPVYLWVVPLFHCNGWCFAWGMAAMGGTNICLRKVSAEYMYSAIAQHGVTHFGGAPTVLDFLVEGKPANWSPPTPPITLMCAGAPPPSTTLRRTSELGFKVLHVYGMTEMHGVNTLCQPQYEWRQEDDESRLAHISRQGVRSIVMEEMTVVDAAFNPVPKDGATYGEVMFRGNLGMKGYLKNPAATQEVFAGGWFHSGDLAVVHADGYIEIKDRAKDIIISGGENISSLEIEEVLYSHPAVRSAAVVAVPDSKWGEVPCALLELDPDFSAPLTVDDIIHYCRERLPKFKTPRHVVFTELPRSATGKLQKVILRKFAADLLAAPPIQ</sequence>
<comment type="caution">
    <text evidence="8">The sequence shown here is derived from an EMBL/GenBank/DDBJ whole genome shotgun (WGS) entry which is preliminary data.</text>
</comment>
<keyword evidence="2" id="KW-0436">Ligase</keyword>
<keyword evidence="9" id="KW-1185">Reference proteome</keyword>
<evidence type="ECO:0000256" key="1">
    <source>
        <dbReference type="ARBA" id="ARBA00006432"/>
    </source>
</evidence>
<dbReference type="InterPro" id="IPR000873">
    <property type="entry name" value="AMP-dep_synth/lig_dom"/>
</dbReference>
<dbReference type="Pfam" id="PF00501">
    <property type="entry name" value="AMP-binding"/>
    <property type="match status" value="1"/>
</dbReference>
<evidence type="ECO:0000256" key="4">
    <source>
        <dbReference type="ARBA" id="ARBA00023098"/>
    </source>
</evidence>
<dbReference type="InterPro" id="IPR025110">
    <property type="entry name" value="AMP-bd_C"/>
</dbReference>
<dbReference type="Gene3D" id="3.40.50.12780">
    <property type="entry name" value="N-terminal domain of ligase-like"/>
    <property type="match status" value="1"/>
</dbReference>
<feature type="compositionally biased region" description="Low complexity" evidence="5">
    <location>
        <begin position="18"/>
        <end position="27"/>
    </location>
</feature>
<evidence type="ECO:0000259" key="7">
    <source>
        <dbReference type="Pfam" id="PF13193"/>
    </source>
</evidence>
<dbReference type="InterPro" id="IPR045851">
    <property type="entry name" value="AMP-bd_C_sf"/>
</dbReference>
<name>A0ABS0UKW7_9PSED</name>
<dbReference type="CDD" id="cd12118">
    <property type="entry name" value="ttLC_FACS_AEE21_like"/>
    <property type="match status" value="1"/>
</dbReference>
<evidence type="ECO:0000259" key="6">
    <source>
        <dbReference type="Pfam" id="PF00501"/>
    </source>
</evidence>
<evidence type="ECO:0000256" key="2">
    <source>
        <dbReference type="ARBA" id="ARBA00022598"/>
    </source>
</evidence>
<dbReference type="Pfam" id="PF13193">
    <property type="entry name" value="AMP-binding_C"/>
    <property type="match status" value="1"/>
</dbReference>
<dbReference type="EMBL" id="JAEILG010000044">
    <property type="protein sequence ID" value="MBI6566219.1"/>
    <property type="molecule type" value="Genomic_DNA"/>
</dbReference>
<dbReference type="Proteomes" id="UP000648914">
    <property type="component" value="Unassembled WGS sequence"/>
</dbReference>
<gene>
    <name evidence="8" type="ORF">YA0852_19205</name>
</gene>
<evidence type="ECO:0000313" key="9">
    <source>
        <dbReference type="Proteomes" id="UP000648914"/>
    </source>
</evidence>
<dbReference type="InterPro" id="IPR042099">
    <property type="entry name" value="ANL_N_sf"/>
</dbReference>
<evidence type="ECO:0000256" key="3">
    <source>
        <dbReference type="ARBA" id="ARBA00022832"/>
    </source>
</evidence>
<feature type="compositionally biased region" description="Polar residues" evidence="5">
    <location>
        <begin position="1"/>
        <end position="17"/>
    </location>
</feature>
<evidence type="ECO:0000256" key="5">
    <source>
        <dbReference type="SAM" id="MobiDB-lite"/>
    </source>
</evidence>
<dbReference type="InterPro" id="IPR020845">
    <property type="entry name" value="AMP-binding_CS"/>
</dbReference>
<feature type="region of interest" description="Disordered" evidence="5">
    <location>
        <begin position="1"/>
        <end position="32"/>
    </location>
</feature>
<proteinExistence type="inferred from homology"/>
<dbReference type="SUPFAM" id="SSF56801">
    <property type="entry name" value="Acetyl-CoA synthetase-like"/>
    <property type="match status" value="1"/>
</dbReference>
<dbReference type="PROSITE" id="PS00455">
    <property type="entry name" value="AMP_BINDING"/>
    <property type="match status" value="1"/>
</dbReference>